<evidence type="ECO:0000256" key="15">
    <source>
        <dbReference type="ARBA" id="ARBA00030592"/>
    </source>
</evidence>
<sequence length="487" mass="52425">MSYAAAVDHLYALGHELAPATPNTPRRKFDLAHMRVLAGALGNPQISFPSVLIAGTNGKGSTAATLSSILTAAGYRTGLYTSPHLVRVNERIQIDGHDISDEDFARLYFHVDESARFLVDSGDLPYPPSFFEVLTAVGFLYFAGERAAQAEKTPVDIAILEVGLGGRLDATNIVDPILSVLTDIALDHQDYLGNTIAEITREKAGILRPGGTLITLPQHPEANQAIGEAAVTLNLRAINAANYIPRQTPGVPRHDLELHSHETATPLPANHYRVTIDGEPLEVNSPLSGHHQQRNIALAIAAAVELRNQGGYKLFLESNQSSYNISNAHIEAGIRNTQWPGRLELLTFSSGPSLLLDVAHNPAGAWTLRAAIAQLPEAQPRTLLFSCLRDKDLNEMAQILFPLFDPSSGDPERRKDHIVFAPIDNPRAARIEDLLAAAHTLDIPAHAAPHLAAALAQARAVTPANGLIIATGSVYLVGEIRRLAGEL</sequence>
<dbReference type="PANTHER" id="PTHR11136:SF0">
    <property type="entry name" value="DIHYDROFOLATE SYNTHETASE-RELATED"/>
    <property type="match status" value="1"/>
</dbReference>
<dbReference type="NCBIfam" id="TIGR01499">
    <property type="entry name" value="folC"/>
    <property type="match status" value="1"/>
</dbReference>
<dbReference type="InterPro" id="IPR001645">
    <property type="entry name" value="Folylpolyglutamate_synth"/>
</dbReference>
<gene>
    <name evidence="23" type="ORF">HDF14_000836</name>
</gene>
<keyword evidence="24" id="KW-1185">Reference proteome</keyword>
<dbReference type="RefSeq" id="WP_183973793.1">
    <property type="nucleotide sequence ID" value="NZ_JACHEB010000002.1"/>
</dbReference>
<dbReference type="SUPFAM" id="SSF53623">
    <property type="entry name" value="MurD-like peptide ligases, catalytic domain"/>
    <property type="match status" value="1"/>
</dbReference>
<dbReference type="SUPFAM" id="SSF53244">
    <property type="entry name" value="MurD-like peptide ligases, peptide-binding domain"/>
    <property type="match status" value="1"/>
</dbReference>
<evidence type="ECO:0000256" key="14">
    <source>
        <dbReference type="ARBA" id="ARBA00030048"/>
    </source>
</evidence>
<dbReference type="PROSITE" id="PS01011">
    <property type="entry name" value="FOLYLPOLYGLU_SYNT_1"/>
    <property type="match status" value="1"/>
</dbReference>
<organism evidence="23 24">
    <name type="scientific">Tunturiibacter gelidiferens</name>
    <dbReference type="NCBI Taxonomy" id="3069689"/>
    <lineage>
        <taxon>Bacteria</taxon>
        <taxon>Pseudomonadati</taxon>
        <taxon>Acidobacteriota</taxon>
        <taxon>Terriglobia</taxon>
        <taxon>Terriglobales</taxon>
        <taxon>Acidobacteriaceae</taxon>
        <taxon>Tunturiibacter</taxon>
    </lineage>
</organism>
<evidence type="ECO:0000256" key="8">
    <source>
        <dbReference type="ARBA" id="ARBA00022598"/>
    </source>
</evidence>
<comment type="catalytic activity">
    <reaction evidence="19">
        <text>(6R)-5,10-methylenetetrahydrofolyl-(gamma-L-Glu)(n) + L-glutamate + ATP = (6R)-5,10-methylenetetrahydrofolyl-(gamma-L-Glu)(n+1) + ADP + phosphate + H(+)</text>
        <dbReference type="Rhea" id="RHEA:51912"/>
        <dbReference type="Rhea" id="RHEA-COMP:13257"/>
        <dbReference type="Rhea" id="RHEA-COMP:13258"/>
        <dbReference type="ChEBI" id="CHEBI:15378"/>
        <dbReference type="ChEBI" id="CHEBI:29985"/>
        <dbReference type="ChEBI" id="CHEBI:30616"/>
        <dbReference type="ChEBI" id="CHEBI:43474"/>
        <dbReference type="ChEBI" id="CHEBI:136572"/>
        <dbReference type="ChEBI" id="CHEBI:456216"/>
        <dbReference type="EC" id="6.3.2.17"/>
    </reaction>
</comment>
<keyword evidence="12" id="KW-0460">Magnesium</keyword>
<keyword evidence="13" id="KW-0289">Folate biosynthesis</keyword>
<comment type="pathway">
    <text evidence="3">Cofactor biosynthesis; tetrahydrofolylpolyglutamate biosynthesis.</text>
</comment>
<dbReference type="GO" id="GO:0046872">
    <property type="term" value="F:metal ion binding"/>
    <property type="evidence" value="ECO:0007669"/>
    <property type="project" value="UniProtKB-KW"/>
</dbReference>
<dbReference type="InterPro" id="IPR013221">
    <property type="entry name" value="Mur_ligase_cen"/>
</dbReference>
<evidence type="ECO:0000313" key="23">
    <source>
        <dbReference type="EMBL" id="MBB5327231.1"/>
    </source>
</evidence>
<dbReference type="GO" id="GO:0004326">
    <property type="term" value="F:tetrahydrofolylpolyglutamate synthase activity"/>
    <property type="evidence" value="ECO:0007669"/>
    <property type="project" value="UniProtKB-EC"/>
</dbReference>
<evidence type="ECO:0000256" key="17">
    <source>
        <dbReference type="ARBA" id="ARBA00047493"/>
    </source>
</evidence>
<evidence type="ECO:0000313" key="24">
    <source>
        <dbReference type="Proteomes" id="UP000535182"/>
    </source>
</evidence>
<proteinExistence type="inferred from homology"/>
<feature type="domain" description="Mur ligase C-terminal" evidence="21">
    <location>
        <begin position="341"/>
        <end position="473"/>
    </location>
</feature>
<evidence type="ECO:0000256" key="1">
    <source>
        <dbReference type="ARBA" id="ARBA00002714"/>
    </source>
</evidence>
<evidence type="ECO:0000256" key="18">
    <source>
        <dbReference type="ARBA" id="ARBA00047808"/>
    </source>
</evidence>
<dbReference type="Pfam" id="PF02875">
    <property type="entry name" value="Mur_ligase_C"/>
    <property type="match status" value="1"/>
</dbReference>
<evidence type="ECO:0000256" key="4">
    <source>
        <dbReference type="ARBA" id="ARBA00008276"/>
    </source>
</evidence>
<dbReference type="GO" id="GO:0005524">
    <property type="term" value="F:ATP binding"/>
    <property type="evidence" value="ECO:0007669"/>
    <property type="project" value="UniProtKB-KW"/>
</dbReference>
<dbReference type="Gene3D" id="3.90.190.20">
    <property type="entry name" value="Mur ligase, C-terminal domain"/>
    <property type="match status" value="1"/>
</dbReference>
<evidence type="ECO:0000256" key="12">
    <source>
        <dbReference type="ARBA" id="ARBA00022842"/>
    </source>
</evidence>
<dbReference type="PROSITE" id="PS01012">
    <property type="entry name" value="FOLYLPOLYGLU_SYNT_2"/>
    <property type="match status" value="1"/>
</dbReference>
<dbReference type="InterPro" id="IPR036615">
    <property type="entry name" value="Mur_ligase_C_dom_sf"/>
</dbReference>
<dbReference type="Pfam" id="PF08245">
    <property type="entry name" value="Mur_ligase_M"/>
    <property type="match status" value="1"/>
</dbReference>
<evidence type="ECO:0000256" key="3">
    <source>
        <dbReference type="ARBA" id="ARBA00005150"/>
    </source>
</evidence>
<dbReference type="GO" id="GO:0005737">
    <property type="term" value="C:cytoplasm"/>
    <property type="evidence" value="ECO:0007669"/>
    <property type="project" value="TreeGrafter"/>
</dbReference>
<comment type="similarity">
    <text evidence="4">Belongs to the folylpolyglutamate synthase family.</text>
</comment>
<dbReference type="InterPro" id="IPR036565">
    <property type="entry name" value="Mur-like_cat_sf"/>
</dbReference>
<keyword evidence="10" id="KW-0547">Nucleotide-binding</keyword>
<comment type="catalytic activity">
    <reaction evidence="18">
        <text>10-formyltetrahydrofolyl-(gamma-L-Glu)(n) + L-glutamate + ATP = 10-formyltetrahydrofolyl-(gamma-L-Glu)(n+1) + ADP + phosphate + H(+)</text>
        <dbReference type="Rhea" id="RHEA:51904"/>
        <dbReference type="Rhea" id="RHEA-COMP:13088"/>
        <dbReference type="Rhea" id="RHEA-COMP:14300"/>
        <dbReference type="ChEBI" id="CHEBI:15378"/>
        <dbReference type="ChEBI" id="CHEBI:29985"/>
        <dbReference type="ChEBI" id="CHEBI:30616"/>
        <dbReference type="ChEBI" id="CHEBI:43474"/>
        <dbReference type="ChEBI" id="CHEBI:134413"/>
        <dbReference type="ChEBI" id="CHEBI:456216"/>
        <dbReference type="EC" id="6.3.2.17"/>
    </reaction>
</comment>
<dbReference type="PANTHER" id="PTHR11136">
    <property type="entry name" value="FOLYLPOLYGLUTAMATE SYNTHASE-RELATED"/>
    <property type="match status" value="1"/>
</dbReference>
<comment type="caution">
    <text evidence="23">The sequence shown here is derived from an EMBL/GenBank/DDBJ whole genome shotgun (WGS) entry which is preliminary data.</text>
</comment>
<evidence type="ECO:0000256" key="11">
    <source>
        <dbReference type="ARBA" id="ARBA00022840"/>
    </source>
</evidence>
<dbReference type="Gene3D" id="3.40.1190.10">
    <property type="entry name" value="Mur-like, catalytic domain"/>
    <property type="match status" value="1"/>
</dbReference>
<evidence type="ECO:0000256" key="10">
    <source>
        <dbReference type="ARBA" id="ARBA00022741"/>
    </source>
</evidence>
<evidence type="ECO:0000259" key="21">
    <source>
        <dbReference type="Pfam" id="PF02875"/>
    </source>
</evidence>
<evidence type="ECO:0000256" key="7">
    <source>
        <dbReference type="ARBA" id="ARBA00019357"/>
    </source>
</evidence>
<evidence type="ECO:0000256" key="2">
    <source>
        <dbReference type="ARBA" id="ARBA00004799"/>
    </source>
</evidence>
<dbReference type="EC" id="6.3.2.17" evidence="6"/>
<dbReference type="GO" id="GO:0046656">
    <property type="term" value="P:folic acid biosynthetic process"/>
    <property type="evidence" value="ECO:0007669"/>
    <property type="project" value="UniProtKB-KW"/>
</dbReference>
<keyword evidence="9" id="KW-0479">Metal-binding</keyword>
<name>A0A9X0U2B7_9BACT</name>
<accession>A0A9X0U2B7</accession>
<comment type="function">
    <text evidence="1">Functions in two distinct reactions of the de novo folate biosynthetic pathway. Catalyzes the addition of a glutamate residue to dihydropteroate (7,8-dihydropteroate or H2Pte) to form dihydrofolate (7,8-dihydrofolate monoglutamate or H2Pte-Glu). Also catalyzes successive additions of L-glutamate to tetrahydrofolate or 10-formyltetrahydrofolate or 5,10-methylenetetrahydrofolate, leading to folylpolyglutamate derivatives.</text>
</comment>
<evidence type="ECO:0000256" key="20">
    <source>
        <dbReference type="ARBA" id="ARBA00049161"/>
    </source>
</evidence>
<evidence type="ECO:0000256" key="19">
    <source>
        <dbReference type="ARBA" id="ARBA00049035"/>
    </source>
</evidence>
<dbReference type="EC" id="6.3.2.12" evidence="5"/>
<evidence type="ECO:0000256" key="13">
    <source>
        <dbReference type="ARBA" id="ARBA00022909"/>
    </source>
</evidence>
<evidence type="ECO:0000256" key="6">
    <source>
        <dbReference type="ARBA" id="ARBA00013025"/>
    </source>
</evidence>
<dbReference type="InterPro" id="IPR004101">
    <property type="entry name" value="Mur_ligase_C"/>
</dbReference>
<feature type="domain" description="Mur ligase central" evidence="22">
    <location>
        <begin position="148"/>
        <end position="303"/>
    </location>
</feature>
<dbReference type="AlphaFoldDB" id="A0A9X0U2B7"/>
<comment type="catalytic activity">
    <reaction evidence="20">
        <text>7,8-dihydropteroate + L-glutamate + ATP = 7,8-dihydrofolate + ADP + phosphate + H(+)</text>
        <dbReference type="Rhea" id="RHEA:23584"/>
        <dbReference type="ChEBI" id="CHEBI:15378"/>
        <dbReference type="ChEBI" id="CHEBI:17839"/>
        <dbReference type="ChEBI" id="CHEBI:29985"/>
        <dbReference type="ChEBI" id="CHEBI:30616"/>
        <dbReference type="ChEBI" id="CHEBI:43474"/>
        <dbReference type="ChEBI" id="CHEBI:57451"/>
        <dbReference type="ChEBI" id="CHEBI:456216"/>
        <dbReference type="EC" id="6.3.2.12"/>
    </reaction>
</comment>
<dbReference type="EMBL" id="JACHEB010000002">
    <property type="protein sequence ID" value="MBB5327231.1"/>
    <property type="molecule type" value="Genomic_DNA"/>
</dbReference>
<evidence type="ECO:0000256" key="5">
    <source>
        <dbReference type="ARBA" id="ARBA00013023"/>
    </source>
</evidence>
<evidence type="ECO:0000256" key="16">
    <source>
        <dbReference type="ARBA" id="ARBA00032510"/>
    </source>
</evidence>
<comment type="pathway">
    <text evidence="2">Cofactor biosynthesis; tetrahydrofolate biosynthesis; 7,8-dihydrofolate from 2-amino-4-hydroxy-6-hydroxymethyl-7,8-dihydropteridine diphosphate and 4-aminobenzoate: step 2/2.</text>
</comment>
<dbReference type="GO" id="GO:0008841">
    <property type="term" value="F:dihydrofolate synthase activity"/>
    <property type="evidence" value="ECO:0007669"/>
    <property type="project" value="UniProtKB-EC"/>
</dbReference>
<keyword evidence="8 23" id="KW-0436">Ligase</keyword>
<reference evidence="23 24" key="1">
    <citation type="submission" date="2020-08" db="EMBL/GenBank/DDBJ databases">
        <title>Genomic Encyclopedia of Type Strains, Phase IV (KMG-V): Genome sequencing to study the core and pangenomes of soil and plant-associated prokaryotes.</title>
        <authorList>
            <person name="Whitman W."/>
        </authorList>
    </citation>
    <scope>NUCLEOTIDE SEQUENCE [LARGE SCALE GENOMIC DNA]</scope>
    <source>
        <strain evidence="23 24">X5P2</strain>
    </source>
</reference>
<evidence type="ECO:0000259" key="22">
    <source>
        <dbReference type="Pfam" id="PF08245"/>
    </source>
</evidence>
<evidence type="ECO:0000256" key="9">
    <source>
        <dbReference type="ARBA" id="ARBA00022723"/>
    </source>
</evidence>
<protein>
    <recommendedName>
        <fullName evidence="7">Dihydrofolate synthase/folylpolyglutamate synthase</fullName>
        <ecNumber evidence="5">6.3.2.12</ecNumber>
        <ecNumber evidence="6">6.3.2.17</ecNumber>
    </recommendedName>
    <alternativeName>
        <fullName evidence="16">Folylpoly-gamma-glutamate synthetase-dihydrofolate synthetase</fullName>
    </alternativeName>
    <alternativeName>
        <fullName evidence="14">Folylpolyglutamate synthetase</fullName>
    </alternativeName>
    <alternativeName>
        <fullName evidence="15">Tetrahydrofolylpolyglutamate synthase</fullName>
    </alternativeName>
</protein>
<dbReference type="Proteomes" id="UP000535182">
    <property type="component" value="Unassembled WGS sequence"/>
</dbReference>
<keyword evidence="11" id="KW-0067">ATP-binding</keyword>
<comment type="catalytic activity">
    <reaction evidence="17">
        <text>(6S)-5,6,7,8-tetrahydrofolyl-(gamma-L-Glu)(n) + L-glutamate + ATP = (6S)-5,6,7,8-tetrahydrofolyl-(gamma-L-Glu)(n+1) + ADP + phosphate + H(+)</text>
        <dbReference type="Rhea" id="RHEA:10580"/>
        <dbReference type="Rhea" id="RHEA-COMP:14738"/>
        <dbReference type="Rhea" id="RHEA-COMP:14740"/>
        <dbReference type="ChEBI" id="CHEBI:15378"/>
        <dbReference type="ChEBI" id="CHEBI:29985"/>
        <dbReference type="ChEBI" id="CHEBI:30616"/>
        <dbReference type="ChEBI" id="CHEBI:43474"/>
        <dbReference type="ChEBI" id="CHEBI:141005"/>
        <dbReference type="ChEBI" id="CHEBI:456216"/>
        <dbReference type="EC" id="6.3.2.17"/>
    </reaction>
</comment>
<dbReference type="InterPro" id="IPR018109">
    <property type="entry name" value="Folylpolyglutamate_synth_CS"/>
</dbReference>